<comment type="caution">
    <text evidence="1">The sequence shown here is derived from an EMBL/GenBank/DDBJ whole genome shotgun (WGS) entry which is preliminary data.</text>
</comment>
<dbReference type="Proteomes" id="UP001642409">
    <property type="component" value="Unassembled WGS sequence"/>
</dbReference>
<evidence type="ECO:0000313" key="2">
    <source>
        <dbReference type="Proteomes" id="UP001642409"/>
    </source>
</evidence>
<name>A0ABP1HPJ2_9EUKA</name>
<protein>
    <submittedName>
        <fullName evidence="1">Hypothetical_protein</fullName>
    </submittedName>
</protein>
<gene>
    <name evidence="1" type="ORF">HINF_LOCUS15056</name>
</gene>
<reference evidence="1 2" key="1">
    <citation type="submission" date="2024-07" db="EMBL/GenBank/DDBJ databases">
        <authorList>
            <person name="Akdeniz Z."/>
        </authorList>
    </citation>
    <scope>NUCLEOTIDE SEQUENCE [LARGE SCALE GENOMIC DNA]</scope>
</reference>
<evidence type="ECO:0000313" key="1">
    <source>
        <dbReference type="EMBL" id="CAL5997055.1"/>
    </source>
</evidence>
<proteinExistence type="predicted"/>
<accession>A0ABP1HPJ2</accession>
<sequence>MTNCSLPTYDFIWLASYFVSDSAVTQFCLELLNVKISYMQIAQNQTFDVQLSILVIKSRVQFFNEILFTRRYMNSITRLQSMEWTLNSNPVIVTPKVFQNDNKKFQIIVEKALIPNQLLIYQSEEKIILY</sequence>
<keyword evidence="2" id="KW-1185">Reference proteome</keyword>
<organism evidence="1 2">
    <name type="scientific">Hexamita inflata</name>
    <dbReference type="NCBI Taxonomy" id="28002"/>
    <lineage>
        <taxon>Eukaryota</taxon>
        <taxon>Metamonada</taxon>
        <taxon>Diplomonadida</taxon>
        <taxon>Hexamitidae</taxon>
        <taxon>Hexamitinae</taxon>
        <taxon>Hexamita</taxon>
    </lineage>
</organism>
<dbReference type="EMBL" id="CAXDID020000036">
    <property type="protein sequence ID" value="CAL5997055.1"/>
    <property type="molecule type" value="Genomic_DNA"/>
</dbReference>